<evidence type="ECO:0000313" key="14">
    <source>
        <dbReference type="EMBL" id="SFD48413.1"/>
    </source>
</evidence>
<feature type="domain" description="Ketopantoate reductase C-terminal" evidence="13">
    <location>
        <begin position="188"/>
        <end position="325"/>
    </location>
</feature>
<dbReference type="PANTHER" id="PTHR43765:SF2">
    <property type="entry name" value="2-DEHYDROPANTOATE 2-REDUCTASE"/>
    <property type="match status" value="1"/>
</dbReference>
<dbReference type="Proteomes" id="UP000198977">
    <property type="component" value="Unassembled WGS sequence"/>
</dbReference>
<keyword evidence="11" id="KW-1133">Transmembrane helix</keyword>
<evidence type="ECO:0000256" key="8">
    <source>
        <dbReference type="ARBA" id="ARBA00032024"/>
    </source>
</evidence>
<comment type="catalytic activity">
    <reaction evidence="9 10">
        <text>(R)-pantoate + NADP(+) = 2-dehydropantoate + NADPH + H(+)</text>
        <dbReference type="Rhea" id="RHEA:16233"/>
        <dbReference type="ChEBI" id="CHEBI:11561"/>
        <dbReference type="ChEBI" id="CHEBI:15378"/>
        <dbReference type="ChEBI" id="CHEBI:15980"/>
        <dbReference type="ChEBI" id="CHEBI:57783"/>
        <dbReference type="ChEBI" id="CHEBI:58349"/>
        <dbReference type="EC" id="1.1.1.169"/>
    </reaction>
</comment>
<proteinExistence type="inferred from homology"/>
<dbReference type="Pfam" id="PF02558">
    <property type="entry name" value="ApbA"/>
    <property type="match status" value="1"/>
</dbReference>
<keyword evidence="15" id="KW-1185">Reference proteome</keyword>
<organism evidence="14 15">
    <name type="scientific">Sulfitobacter brevis</name>
    <dbReference type="NCBI Taxonomy" id="74348"/>
    <lineage>
        <taxon>Bacteria</taxon>
        <taxon>Pseudomonadati</taxon>
        <taxon>Pseudomonadota</taxon>
        <taxon>Alphaproteobacteria</taxon>
        <taxon>Rhodobacterales</taxon>
        <taxon>Roseobacteraceae</taxon>
        <taxon>Sulfitobacter</taxon>
    </lineage>
</organism>
<evidence type="ECO:0000256" key="11">
    <source>
        <dbReference type="SAM" id="Phobius"/>
    </source>
</evidence>
<dbReference type="SUPFAM" id="SSF48179">
    <property type="entry name" value="6-phosphogluconate dehydrogenase C-terminal domain-like"/>
    <property type="match status" value="1"/>
</dbReference>
<dbReference type="PROSITE" id="PS51257">
    <property type="entry name" value="PROKAR_LIPOPROTEIN"/>
    <property type="match status" value="1"/>
</dbReference>
<dbReference type="InterPro" id="IPR013332">
    <property type="entry name" value="KPR_N"/>
</dbReference>
<evidence type="ECO:0000256" key="4">
    <source>
        <dbReference type="ARBA" id="ARBA00019465"/>
    </source>
</evidence>
<evidence type="ECO:0000256" key="7">
    <source>
        <dbReference type="ARBA" id="ARBA00023002"/>
    </source>
</evidence>
<dbReference type="PANTHER" id="PTHR43765">
    <property type="entry name" value="2-DEHYDROPANTOATE 2-REDUCTASE-RELATED"/>
    <property type="match status" value="1"/>
</dbReference>
<feature type="transmembrane region" description="Helical" evidence="11">
    <location>
        <begin position="16"/>
        <end position="37"/>
    </location>
</feature>
<dbReference type="Gene3D" id="1.10.1040.10">
    <property type="entry name" value="N-(1-d-carboxylethyl)-l-norvaline Dehydrogenase, domain 2"/>
    <property type="match status" value="1"/>
</dbReference>
<evidence type="ECO:0000259" key="12">
    <source>
        <dbReference type="Pfam" id="PF02558"/>
    </source>
</evidence>
<dbReference type="EC" id="1.1.1.169" evidence="3 10"/>
<dbReference type="InterPro" id="IPR013328">
    <property type="entry name" value="6PGD_dom2"/>
</dbReference>
<evidence type="ECO:0000259" key="13">
    <source>
        <dbReference type="Pfam" id="PF08546"/>
    </source>
</evidence>
<dbReference type="UniPathway" id="UPA00028">
    <property type="reaction ID" value="UER00004"/>
</dbReference>
<dbReference type="Pfam" id="PF08546">
    <property type="entry name" value="ApbA_C"/>
    <property type="match status" value="1"/>
</dbReference>
<dbReference type="InterPro" id="IPR013752">
    <property type="entry name" value="KPA_reductase"/>
</dbReference>
<dbReference type="InterPro" id="IPR008927">
    <property type="entry name" value="6-PGluconate_DH-like_C_sf"/>
</dbReference>
<evidence type="ECO:0000256" key="3">
    <source>
        <dbReference type="ARBA" id="ARBA00013014"/>
    </source>
</evidence>
<evidence type="ECO:0000256" key="10">
    <source>
        <dbReference type="RuleBase" id="RU362068"/>
    </source>
</evidence>
<dbReference type="InterPro" id="IPR003710">
    <property type="entry name" value="ApbA"/>
</dbReference>
<evidence type="ECO:0000256" key="6">
    <source>
        <dbReference type="ARBA" id="ARBA00022857"/>
    </source>
</evidence>
<keyword evidence="11" id="KW-0812">Transmembrane</keyword>
<dbReference type="GO" id="GO:0015940">
    <property type="term" value="P:pantothenate biosynthetic process"/>
    <property type="evidence" value="ECO:0007669"/>
    <property type="project" value="UniProtKB-UniPathway"/>
</dbReference>
<evidence type="ECO:0000256" key="5">
    <source>
        <dbReference type="ARBA" id="ARBA00022655"/>
    </source>
</evidence>
<comment type="function">
    <text evidence="10">Catalyzes the NADPH-dependent reduction of ketopantoate into pantoic acid.</text>
</comment>
<dbReference type="OrthoDB" id="9796561at2"/>
<sequence length="346" mass="36163">MRKNRSCAGALENNPHIVVAGAGAIGCFVGGLLAAGGHRVSLLMRPRMAQEIRAHGLTLTDFSGMAQQINPDEIHLTADPTILSTADIVLVTVQSGDTAAIGRTIAALAPANAIIISLQNAITNAETLARILPDHDIRGGMVPFNVIPLGQGCFHRATGGDLVIATGAGGLGDTLTVPHLKVDETPEIAAVLWGKFLVNLNNALNALSGLTLQEQLAQPAWRRLMADQWAEALGVLRAKGIPVVSTTSAPIWAVPALLRLPTAVFRRVAASMLEMDAQARSSMSHALMAGRPTDIDALQGQVLRMAADLGRAVPVTAMVYDVLQSAELAGEGLPNLPAAALRREIG</sequence>
<keyword evidence="6 10" id="KW-0521">NADP</keyword>
<dbReference type="GO" id="GO:0008677">
    <property type="term" value="F:2-dehydropantoate 2-reductase activity"/>
    <property type="evidence" value="ECO:0007669"/>
    <property type="project" value="UniProtKB-EC"/>
</dbReference>
<reference evidence="14 15" key="1">
    <citation type="submission" date="2016-10" db="EMBL/GenBank/DDBJ databases">
        <authorList>
            <person name="de Groot N.N."/>
        </authorList>
    </citation>
    <scope>NUCLEOTIDE SEQUENCE [LARGE SCALE GENOMIC DNA]</scope>
    <source>
        <strain evidence="14 15">DSM 11443</strain>
    </source>
</reference>
<dbReference type="EMBL" id="FOMW01000001">
    <property type="protein sequence ID" value="SFD48413.1"/>
    <property type="molecule type" value="Genomic_DNA"/>
</dbReference>
<dbReference type="GO" id="GO:0050661">
    <property type="term" value="F:NADP binding"/>
    <property type="evidence" value="ECO:0007669"/>
    <property type="project" value="TreeGrafter"/>
</dbReference>
<evidence type="ECO:0000313" key="15">
    <source>
        <dbReference type="Proteomes" id="UP000198977"/>
    </source>
</evidence>
<feature type="domain" description="Ketopantoate reductase N-terminal" evidence="12">
    <location>
        <begin position="17"/>
        <end position="166"/>
    </location>
</feature>
<dbReference type="AlphaFoldDB" id="A0A1I1SWW3"/>
<dbReference type="NCBIfam" id="TIGR00745">
    <property type="entry name" value="apbA_panE"/>
    <property type="match status" value="1"/>
</dbReference>
<name>A0A1I1SWW3_9RHOB</name>
<evidence type="ECO:0000256" key="1">
    <source>
        <dbReference type="ARBA" id="ARBA00004994"/>
    </source>
</evidence>
<dbReference type="STRING" id="74348.SAMN04488523_101116"/>
<comment type="pathway">
    <text evidence="1 10">Cofactor biosynthesis; (R)-pantothenate biosynthesis; (R)-pantoate from 3-methyl-2-oxobutanoate: step 2/2.</text>
</comment>
<gene>
    <name evidence="14" type="ORF">SAMN04488523_101116</name>
</gene>
<dbReference type="Gene3D" id="3.40.50.720">
    <property type="entry name" value="NAD(P)-binding Rossmann-like Domain"/>
    <property type="match status" value="1"/>
</dbReference>
<comment type="similarity">
    <text evidence="2 10">Belongs to the ketopantoate reductase family.</text>
</comment>
<evidence type="ECO:0000256" key="9">
    <source>
        <dbReference type="ARBA" id="ARBA00048793"/>
    </source>
</evidence>
<dbReference type="InterPro" id="IPR050838">
    <property type="entry name" value="Ketopantoate_reductase"/>
</dbReference>
<keyword evidence="5 10" id="KW-0566">Pantothenate biosynthesis</keyword>
<dbReference type="InterPro" id="IPR036291">
    <property type="entry name" value="NAD(P)-bd_dom_sf"/>
</dbReference>
<keyword evidence="11" id="KW-0472">Membrane</keyword>
<evidence type="ECO:0000256" key="2">
    <source>
        <dbReference type="ARBA" id="ARBA00007870"/>
    </source>
</evidence>
<keyword evidence="7 10" id="KW-0560">Oxidoreductase</keyword>
<dbReference type="GO" id="GO:0005737">
    <property type="term" value="C:cytoplasm"/>
    <property type="evidence" value="ECO:0007669"/>
    <property type="project" value="TreeGrafter"/>
</dbReference>
<accession>A0A1I1SWW3</accession>
<dbReference type="SUPFAM" id="SSF51735">
    <property type="entry name" value="NAD(P)-binding Rossmann-fold domains"/>
    <property type="match status" value="1"/>
</dbReference>
<protein>
    <recommendedName>
        <fullName evidence="4 10">2-dehydropantoate 2-reductase</fullName>
        <ecNumber evidence="3 10">1.1.1.169</ecNumber>
    </recommendedName>
    <alternativeName>
        <fullName evidence="8 10">Ketopantoate reductase</fullName>
    </alternativeName>
</protein>